<name>A0AAN9I1D4_CROPI</name>
<organism evidence="2 3">
    <name type="scientific">Crotalaria pallida</name>
    <name type="common">Smooth rattlebox</name>
    <name type="synonym">Crotalaria striata</name>
    <dbReference type="NCBI Taxonomy" id="3830"/>
    <lineage>
        <taxon>Eukaryota</taxon>
        <taxon>Viridiplantae</taxon>
        <taxon>Streptophyta</taxon>
        <taxon>Embryophyta</taxon>
        <taxon>Tracheophyta</taxon>
        <taxon>Spermatophyta</taxon>
        <taxon>Magnoliopsida</taxon>
        <taxon>eudicotyledons</taxon>
        <taxon>Gunneridae</taxon>
        <taxon>Pentapetalae</taxon>
        <taxon>rosids</taxon>
        <taxon>fabids</taxon>
        <taxon>Fabales</taxon>
        <taxon>Fabaceae</taxon>
        <taxon>Papilionoideae</taxon>
        <taxon>50 kb inversion clade</taxon>
        <taxon>genistoids sensu lato</taxon>
        <taxon>core genistoids</taxon>
        <taxon>Crotalarieae</taxon>
        <taxon>Crotalaria</taxon>
    </lineage>
</organism>
<reference evidence="2 3" key="1">
    <citation type="submission" date="2024-01" db="EMBL/GenBank/DDBJ databases">
        <title>The genomes of 5 underutilized Papilionoideae crops provide insights into root nodulation and disease resistanc.</title>
        <authorList>
            <person name="Yuan L."/>
        </authorList>
    </citation>
    <scope>NUCLEOTIDE SEQUENCE [LARGE SCALE GENOMIC DNA]</scope>
    <source>
        <strain evidence="2">ZHUSHIDOU_FW_LH</strain>
        <tissue evidence="2">Leaf</tissue>
    </source>
</reference>
<proteinExistence type="predicted"/>
<keyword evidence="1" id="KW-1133">Transmembrane helix</keyword>
<evidence type="ECO:0000313" key="3">
    <source>
        <dbReference type="Proteomes" id="UP001372338"/>
    </source>
</evidence>
<protein>
    <submittedName>
        <fullName evidence="2">Uncharacterized protein</fullName>
    </submittedName>
</protein>
<dbReference type="EMBL" id="JAYWIO010000005">
    <property type="protein sequence ID" value="KAK7261504.1"/>
    <property type="molecule type" value="Genomic_DNA"/>
</dbReference>
<sequence length="97" mass="11305">MWVTLSHWAKYSVRWNVPLVEVPLGENALQVERLFRWKCPSGFLLQSIAAGFILKNLHFLIFFSHSLLLRRYLKLQVSISEVVNMGLLLSDEESLNF</sequence>
<dbReference type="AlphaFoldDB" id="A0AAN9I1D4"/>
<keyword evidence="1" id="KW-0472">Membrane</keyword>
<feature type="transmembrane region" description="Helical" evidence="1">
    <location>
        <begin position="43"/>
        <end position="63"/>
    </location>
</feature>
<keyword evidence="3" id="KW-1185">Reference proteome</keyword>
<keyword evidence="1" id="KW-0812">Transmembrane</keyword>
<evidence type="ECO:0000313" key="2">
    <source>
        <dbReference type="EMBL" id="KAK7261504.1"/>
    </source>
</evidence>
<gene>
    <name evidence="2" type="ORF">RIF29_27818</name>
</gene>
<evidence type="ECO:0000256" key="1">
    <source>
        <dbReference type="SAM" id="Phobius"/>
    </source>
</evidence>
<comment type="caution">
    <text evidence="2">The sequence shown here is derived from an EMBL/GenBank/DDBJ whole genome shotgun (WGS) entry which is preliminary data.</text>
</comment>
<accession>A0AAN9I1D4</accession>
<dbReference type="Proteomes" id="UP001372338">
    <property type="component" value="Unassembled WGS sequence"/>
</dbReference>